<dbReference type="SUPFAM" id="SSF53850">
    <property type="entry name" value="Periplasmic binding protein-like II"/>
    <property type="match status" value="1"/>
</dbReference>
<dbReference type="InterPro" id="IPR024370">
    <property type="entry name" value="PBP_domain"/>
</dbReference>
<dbReference type="PANTHER" id="PTHR30570:SF1">
    <property type="entry name" value="PHOSPHATE-BINDING PROTEIN PSTS"/>
    <property type="match status" value="1"/>
</dbReference>
<dbReference type="PANTHER" id="PTHR30570">
    <property type="entry name" value="PERIPLASMIC PHOSPHATE BINDING COMPONENT OF PHOSPHATE ABC TRANSPORTER"/>
    <property type="match status" value="1"/>
</dbReference>
<evidence type="ECO:0000259" key="2">
    <source>
        <dbReference type="Pfam" id="PF12849"/>
    </source>
</evidence>
<sequence>MTKTLKDLIGYCAVFLVAISAPVATLHAEHPTEDTVITGAGAHFAWVIFDSLQADLEKVSGRTIKLHGRNSALGMGCNAGIKTALENTPDHETFGFVCCPLSDEEVTSKKLKVYPVALEPIYIIVNKANPITDISEDEARAVMRGDTVNWKEFGGADEPVVLVTRLHCKKRPGHWKTILPDAKLFRQQRLNVKSAADMVQRISDFESSFGHIGSTWEFGPESKIKVLSVNGIRPTAENLRLKKYPFFRNLSVVTNQSPSEDVKKIIKEVQAGPAFRKVAQKYNLLPLQEPEGQSP</sequence>
<dbReference type="EMBL" id="UOFN01000010">
    <property type="protein sequence ID" value="VAW72939.1"/>
    <property type="molecule type" value="Genomic_DNA"/>
</dbReference>
<dbReference type="Gene3D" id="3.40.190.10">
    <property type="entry name" value="Periplasmic binding protein-like II"/>
    <property type="match status" value="2"/>
</dbReference>
<accession>A0A3B0YFL3</accession>
<protein>
    <recommendedName>
        <fullName evidence="2">PBP domain-containing protein</fullName>
    </recommendedName>
</protein>
<dbReference type="AlphaFoldDB" id="A0A3B0YFL3"/>
<proteinExistence type="predicted"/>
<dbReference type="Pfam" id="PF12849">
    <property type="entry name" value="PBP_like_2"/>
    <property type="match status" value="1"/>
</dbReference>
<reference evidence="3" key="1">
    <citation type="submission" date="2018-06" db="EMBL/GenBank/DDBJ databases">
        <authorList>
            <person name="Zhirakovskaya E."/>
        </authorList>
    </citation>
    <scope>NUCLEOTIDE SEQUENCE</scope>
</reference>
<evidence type="ECO:0000313" key="3">
    <source>
        <dbReference type="EMBL" id="VAW72939.1"/>
    </source>
</evidence>
<feature type="domain" description="PBP" evidence="2">
    <location>
        <begin position="36"/>
        <end position="261"/>
    </location>
</feature>
<evidence type="ECO:0000256" key="1">
    <source>
        <dbReference type="ARBA" id="ARBA00022729"/>
    </source>
</evidence>
<name>A0A3B0YFL3_9ZZZZ</name>
<organism evidence="3">
    <name type="scientific">hydrothermal vent metagenome</name>
    <dbReference type="NCBI Taxonomy" id="652676"/>
    <lineage>
        <taxon>unclassified sequences</taxon>
        <taxon>metagenomes</taxon>
        <taxon>ecological metagenomes</taxon>
    </lineage>
</organism>
<gene>
    <name evidence="3" type="ORF">MNBD_GAMMA15-335</name>
</gene>
<dbReference type="InterPro" id="IPR050811">
    <property type="entry name" value="Phosphate_ABC_transporter"/>
</dbReference>
<keyword evidence="1" id="KW-0732">Signal</keyword>